<gene>
    <name evidence="5" type="ORF">ERS007661_03575</name>
    <name evidence="6" type="ORF">ERS007679_04691</name>
    <name evidence="2" type="ORF">ERS007681_04320</name>
    <name evidence="3" type="ORF">ERS007688_04175</name>
    <name evidence="7" type="ORF">ERS007720_04224</name>
    <name evidence="8" type="ORF">ERS007739_04826</name>
    <name evidence="4" type="ORF">ERS027661_01242</name>
</gene>
<dbReference type="InterPro" id="IPR027417">
    <property type="entry name" value="P-loop_NTPase"/>
</dbReference>
<evidence type="ECO:0000313" key="2">
    <source>
        <dbReference type="EMBL" id="CFE47237.1"/>
    </source>
</evidence>
<evidence type="ECO:0000313" key="13">
    <source>
        <dbReference type="Proteomes" id="UP000046947"/>
    </source>
</evidence>
<evidence type="ECO:0000313" key="15">
    <source>
        <dbReference type="Proteomes" id="UP000049023"/>
    </source>
</evidence>
<dbReference type="Proteomes" id="UP000039217">
    <property type="component" value="Unassembled WGS sequence"/>
</dbReference>
<dbReference type="EMBL" id="CSAD01001435">
    <property type="protein sequence ID" value="COX14928.1"/>
    <property type="molecule type" value="Genomic_DNA"/>
</dbReference>
<dbReference type="Proteomes" id="UP000049023">
    <property type="component" value="Unassembled WGS sequence"/>
</dbReference>
<dbReference type="InterPro" id="IPR002611">
    <property type="entry name" value="IstB_ATP-bd"/>
</dbReference>
<evidence type="ECO:0000313" key="4">
    <source>
        <dbReference type="EMBL" id="CKR40937.1"/>
    </source>
</evidence>
<evidence type="ECO:0000313" key="8">
    <source>
        <dbReference type="EMBL" id="CPA76829.1"/>
    </source>
</evidence>
<dbReference type="Proteomes" id="UP000039021">
    <property type="component" value="Unassembled WGS sequence"/>
</dbReference>
<dbReference type="GO" id="GO:0005524">
    <property type="term" value="F:ATP binding"/>
    <property type="evidence" value="ECO:0007669"/>
    <property type="project" value="InterPro"/>
</dbReference>
<evidence type="ECO:0000313" key="3">
    <source>
        <dbReference type="EMBL" id="CFE79432.1"/>
    </source>
</evidence>
<dbReference type="EMBL" id="CSBK01003282">
    <property type="protein sequence ID" value="CPA76829.1"/>
    <property type="molecule type" value="Genomic_DNA"/>
</dbReference>
<reference evidence="8" key="1">
    <citation type="submission" date="2015-03" db="EMBL/GenBank/DDBJ databases">
        <authorList>
            <consortium name="Pathogen Informatics"/>
            <person name="Murphy D."/>
        </authorList>
    </citation>
    <scope>NUCLEOTIDE SEQUENCE</scope>
    <source>
        <strain evidence="8">N09902308</strain>
    </source>
</reference>
<dbReference type="Proteomes" id="UP000044938">
    <property type="component" value="Unassembled WGS sequence"/>
</dbReference>
<dbReference type="Proteomes" id="UP000046947">
    <property type="component" value="Unassembled WGS sequence"/>
</dbReference>
<proteinExistence type="predicted"/>
<feature type="domain" description="IstB-like ATP-binding" evidence="1">
    <location>
        <begin position="1"/>
        <end position="74"/>
    </location>
</feature>
<reference evidence="9 10" key="2">
    <citation type="submission" date="2015-03" db="EMBL/GenBank/DDBJ databases">
        <authorList>
            <consortium name="Pathogen Informatics"/>
        </authorList>
    </citation>
    <scope>NUCLEOTIDE SEQUENCE [LARGE SCALE GENOMIC DNA]</scope>
    <source>
        <strain evidence="4 15">Bir 187</strain>
        <strain evidence="5 10">D00501624</strain>
        <strain evidence="6 12">G09801536</strain>
        <strain evidence="2 14">G09901357</strain>
        <strain evidence="3 13">H09601792</strain>
        <strain evidence="7 11">M09401471</strain>
        <strain evidence="9">N09902308</strain>
    </source>
</reference>
<evidence type="ECO:0000313" key="9">
    <source>
        <dbReference type="Proteomes" id="UP000039021"/>
    </source>
</evidence>
<evidence type="ECO:0000313" key="11">
    <source>
        <dbReference type="Proteomes" id="UP000044938"/>
    </source>
</evidence>
<dbReference type="EMBL" id="CFOH01001121">
    <property type="protein sequence ID" value="CFE79432.1"/>
    <property type="molecule type" value="Genomic_DNA"/>
</dbReference>
<sequence length="87" mass="9741">MGYIPFEPEAANLFFQLVSSRYERASLIVTSNKPFGRWGEVFGDDVVAAAMIDRLVHHAEVIALKGDSYRIKDRDLGRVPTVTADDQ</sequence>
<dbReference type="EMBL" id="CSAJ01000847">
    <property type="protein sequence ID" value="COX28674.1"/>
    <property type="molecule type" value="Genomic_DNA"/>
</dbReference>
<dbReference type="Proteomes" id="UP000048289">
    <property type="component" value="Unassembled WGS sequence"/>
</dbReference>
<dbReference type="AlphaFoldDB" id="A0A655FTY1"/>
<evidence type="ECO:0000313" key="5">
    <source>
        <dbReference type="EMBL" id="CNW13104.1"/>
    </source>
</evidence>
<dbReference type="EMBL" id="CFOE01000999">
    <property type="protein sequence ID" value="CFE47237.1"/>
    <property type="molecule type" value="Genomic_DNA"/>
</dbReference>
<dbReference type="Gene3D" id="3.40.50.300">
    <property type="entry name" value="P-loop containing nucleotide triphosphate hydrolases"/>
    <property type="match status" value="1"/>
</dbReference>
<evidence type="ECO:0000259" key="1">
    <source>
        <dbReference type="Pfam" id="PF01695"/>
    </source>
</evidence>
<protein>
    <submittedName>
        <fullName evidence="5">Transposase</fullName>
    </submittedName>
</protein>
<evidence type="ECO:0000313" key="6">
    <source>
        <dbReference type="EMBL" id="COX14928.1"/>
    </source>
</evidence>
<organism evidence="5 10">
    <name type="scientific">Mycobacterium tuberculosis</name>
    <dbReference type="NCBI Taxonomy" id="1773"/>
    <lineage>
        <taxon>Bacteria</taxon>
        <taxon>Bacillati</taxon>
        <taxon>Actinomycetota</taxon>
        <taxon>Actinomycetes</taxon>
        <taxon>Mycobacteriales</taxon>
        <taxon>Mycobacteriaceae</taxon>
        <taxon>Mycobacterium</taxon>
        <taxon>Mycobacterium tuberculosis complex</taxon>
    </lineage>
</organism>
<dbReference type="Proteomes" id="UP000045842">
    <property type="component" value="Unassembled WGS sequence"/>
</dbReference>
<evidence type="ECO:0000313" key="7">
    <source>
        <dbReference type="EMBL" id="COX28674.1"/>
    </source>
</evidence>
<evidence type="ECO:0000313" key="10">
    <source>
        <dbReference type="Proteomes" id="UP000039217"/>
    </source>
</evidence>
<accession>A0A655FTY1</accession>
<name>A0A655FTY1_MYCTX</name>
<dbReference type="EMBL" id="CQQC01001643">
    <property type="protein sequence ID" value="CNW13104.1"/>
    <property type="molecule type" value="Genomic_DNA"/>
</dbReference>
<evidence type="ECO:0000313" key="14">
    <source>
        <dbReference type="Proteomes" id="UP000048289"/>
    </source>
</evidence>
<evidence type="ECO:0000313" key="12">
    <source>
        <dbReference type="Proteomes" id="UP000045842"/>
    </source>
</evidence>
<dbReference type="Pfam" id="PF01695">
    <property type="entry name" value="IstB_IS21"/>
    <property type="match status" value="1"/>
</dbReference>
<dbReference type="EMBL" id="CNFU01000194">
    <property type="protein sequence ID" value="CKR40937.1"/>
    <property type="molecule type" value="Genomic_DNA"/>
</dbReference>